<dbReference type="EMBL" id="DYDO01000005">
    <property type="protein sequence ID" value="DBA23978.1"/>
    <property type="molecule type" value="Genomic_DNA"/>
</dbReference>
<feature type="chain" id="PRO_5043651801" description="Secreted protein" evidence="1">
    <location>
        <begin position="26"/>
        <end position="84"/>
    </location>
</feature>
<dbReference type="AlphaFoldDB" id="A0AAV3APD4"/>
<accession>A0AAV3APD4</accession>
<dbReference type="Proteomes" id="UP001181693">
    <property type="component" value="Unassembled WGS sequence"/>
</dbReference>
<keyword evidence="1" id="KW-0732">Signal</keyword>
<evidence type="ECO:0008006" key="4">
    <source>
        <dbReference type="Google" id="ProtNLM"/>
    </source>
</evidence>
<feature type="signal peptide" evidence="1">
    <location>
        <begin position="1"/>
        <end position="25"/>
    </location>
</feature>
<evidence type="ECO:0000313" key="3">
    <source>
        <dbReference type="Proteomes" id="UP001181693"/>
    </source>
</evidence>
<keyword evidence="3" id="KW-1185">Reference proteome</keyword>
<sequence length="84" mass="9459">MQPCSQMRIFAFLFLTADMFSLIQAGSKKQHQTPTSQSCHCHPSQLQQLHTNNSEFVHILSDSLFGVRKKQSSSFTSVKSQPAM</sequence>
<protein>
    <recommendedName>
        <fullName evidence="4">Secreted protein</fullName>
    </recommendedName>
</protein>
<comment type="caution">
    <text evidence="2">The sequence shown here is derived from an EMBL/GenBank/DDBJ whole genome shotgun (WGS) entry which is preliminary data.</text>
</comment>
<evidence type="ECO:0000256" key="1">
    <source>
        <dbReference type="SAM" id="SignalP"/>
    </source>
</evidence>
<reference evidence="2" key="1">
    <citation type="thesis" date="2020" institute="ProQuest LLC" country="789 East Eisenhower Parkway, Ann Arbor, MI, USA">
        <title>Comparative Genomics and Chromosome Evolution.</title>
        <authorList>
            <person name="Mudd A.B."/>
        </authorList>
    </citation>
    <scope>NUCLEOTIDE SEQUENCE</scope>
    <source>
        <strain evidence="2">1538</strain>
        <tissue evidence="2">Blood</tissue>
    </source>
</reference>
<gene>
    <name evidence="2" type="ORF">GDO54_011688</name>
</gene>
<evidence type="ECO:0000313" key="2">
    <source>
        <dbReference type="EMBL" id="DBA23978.1"/>
    </source>
</evidence>
<proteinExistence type="predicted"/>
<name>A0AAV3APD4_PYXAD</name>
<organism evidence="2 3">
    <name type="scientific">Pyxicephalus adspersus</name>
    <name type="common">African bullfrog</name>
    <dbReference type="NCBI Taxonomy" id="30357"/>
    <lineage>
        <taxon>Eukaryota</taxon>
        <taxon>Metazoa</taxon>
        <taxon>Chordata</taxon>
        <taxon>Craniata</taxon>
        <taxon>Vertebrata</taxon>
        <taxon>Euteleostomi</taxon>
        <taxon>Amphibia</taxon>
        <taxon>Batrachia</taxon>
        <taxon>Anura</taxon>
        <taxon>Neobatrachia</taxon>
        <taxon>Ranoidea</taxon>
        <taxon>Pyxicephalidae</taxon>
        <taxon>Pyxicephalinae</taxon>
        <taxon>Pyxicephalus</taxon>
    </lineage>
</organism>